<dbReference type="PATRIC" id="fig|1653476.3.peg.314"/>
<dbReference type="Pfam" id="PF07238">
    <property type="entry name" value="PilZ"/>
    <property type="match status" value="1"/>
</dbReference>
<dbReference type="OrthoDB" id="9787601at2"/>
<organism evidence="2 3">
    <name type="scientific">Caldimicrobium thiodismutans</name>
    <dbReference type="NCBI Taxonomy" id="1653476"/>
    <lineage>
        <taxon>Bacteria</taxon>
        <taxon>Pseudomonadati</taxon>
        <taxon>Thermodesulfobacteriota</taxon>
        <taxon>Thermodesulfobacteria</taxon>
        <taxon>Thermodesulfobacteriales</taxon>
        <taxon>Thermodesulfobacteriaceae</taxon>
        <taxon>Caldimicrobium</taxon>
    </lineage>
</organism>
<dbReference type="Proteomes" id="UP000068196">
    <property type="component" value="Chromosome"/>
</dbReference>
<accession>A0A0U5AKT9</accession>
<reference evidence="3" key="2">
    <citation type="journal article" date="2016" name="Int. J. Syst. Evol. Microbiol.">
        <title>Caldimicrobium thiodismutans sp. nov., a sulfur-disproportionating bacterium isolated from a hot spring.</title>
        <authorList>
            <person name="Kojima H."/>
            <person name="Umezawa K."/>
            <person name="Fukui M."/>
        </authorList>
    </citation>
    <scope>NUCLEOTIDE SEQUENCE [LARGE SCALE GENOMIC DNA]</scope>
    <source>
        <strain evidence="3">TF1</strain>
    </source>
</reference>
<proteinExistence type="predicted"/>
<feature type="domain" description="PilZ" evidence="1">
    <location>
        <begin position="84"/>
        <end position="156"/>
    </location>
</feature>
<dbReference type="RefSeq" id="WP_068512338.1">
    <property type="nucleotide sequence ID" value="NZ_AP014945.1"/>
</dbReference>
<dbReference type="AlphaFoldDB" id="A0A0U5AKT9"/>
<evidence type="ECO:0000313" key="3">
    <source>
        <dbReference type="Proteomes" id="UP000068196"/>
    </source>
</evidence>
<protein>
    <recommendedName>
        <fullName evidence="1">PilZ domain-containing protein</fullName>
    </recommendedName>
</protein>
<dbReference type="KEGG" id="cthi:THC_0310"/>
<evidence type="ECO:0000313" key="2">
    <source>
        <dbReference type="EMBL" id="BAU22708.1"/>
    </source>
</evidence>
<sequence>MEREAVRIDVVIPFGVAPVADKDLQDKEARIVGDMPLFSYIPLKDTLDEALNNWLKLINAKLDYLINLLTKEKEGFNELPLKKVNLSEKGVRFLSSEPFEIGTPLEVKLVLELYQPLGFYLYGRVVRCEKREEYYEVALEWLHLTPDIREKLSFFILQKERELIREKKGF</sequence>
<gene>
    <name evidence="2" type="ORF">THC_0310</name>
</gene>
<keyword evidence="3" id="KW-1185">Reference proteome</keyword>
<dbReference type="InterPro" id="IPR009875">
    <property type="entry name" value="PilZ_domain"/>
</dbReference>
<dbReference type="Gene3D" id="2.40.10.220">
    <property type="entry name" value="predicted glycosyltransferase like domains"/>
    <property type="match status" value="1"/>
</dbReference>
<dbReference type="EMBL" id="AP014945">
    <property type="protein sequence ID" value="BAU22708.1"/>
    <property type="molecule type" value="Genomic_DNA"/>
</dbReference>
<dbReference type="GO" id="GO:0035438">
    <property type="term" value="F:cyclic-di-GMP binding"/>
    <property type="evidence" value="ECO:0007669"/>
    <property type="project" value="InterPro"/>
</dbReference>
<reference evidence="2 3" key="1">
    <citation type="journal article" date="2016" name="Int. J. Syst. Evol. Microbiol.">
        <title>Caldimicrobium thiodismutans sp. nov., a sulfur-disproportionating bacterium isolated from a hot spring, and emended description of the genus Caldimicrobium.</title>
        <authorList>
            <person name="Kojima H."/>
            <person name="Umezawa K."/>
            <person name="Fukui M."/>
        </authorList>
    </citation>
    <scope>NUCLEOTIDE SEQUENCE [LARGE SCALE GENOMIC DNA]</scope>
    <source>
        <strain evidence="2 3">TF1</strain>
    </source>
</reference>
<dbReference type="STRING" id="1653476.THC_0310"/>
<evidence type="ECO:0000259" key="1">
    <source>
        <dbReference type="Pfam" id="PF07238"/>
    </source>
</evidence>
<name>A0A0U5AKT9_9BACT</name>